<dbReference type="SUPFAM" id="SSF82199">
    <property type="entry name" value="SET domain"/>
    <property type="match status" value="1"/>
</dbReference>
<reference evidence="4 5" key="1">
    <citation type="submission" date="2015-04" db="EMBL/GenBank/DDBJ databases">
        <title>Lasius niger genome sequencing.</title>
        <authorList>
            <person name="Konorov E.A."/>
            <person name="Nikitin M.A."/>
            <person name="Kirill M.V."/>
            <person name="Chang P."/>
        </authorList>
    </citation>
    <scope>NUCLEOTIDE SEQUENCE [LARGE SCALE GENOMIC DNA]</scope>
    <source>
        <tissue evidence="4">Whole</tissue>
    </source>
</reference>
<dbReference type="GO" id="GO:0008168">
    <property type="term" value="F:methyltransferase activity"/>
    <property type="evidence" value="ECO:0007669"/>
    <property type="project" value="UniProtKB-KW"/>
</dbReference>
<comment type="caution">
    <text evidence="4">The sequence shown here is derived from an EMBL/GenBank/DDBJ whole genome shotgun (WGS) entry which is preliminary data.</text>
</comment>
<proteinExistence type="predicted"/>
<keyword evidence="2" id="KW-0808">Transferase</keyword>
<dbReference type="GO" id="GO:0042826">
    <property type="term" value="F:histone deacetylase binding"/>
    <property type="evidence" value="ECO:0007669"/>
    <property type="project" value="TreeGrafter"/>
</dbReference>
<dbReference type="PANTHER" id="PTHR46165">
    <property type="entry name" value="SET AND MYND DOMAIN-CONTAINING PROTEIN 4"/>
    <property type="match status" value="1"/>
</dbReference>
<accession>A0A0J7KXS9</accession>
<name>A0A0J7KXS9_LASNI</name>
<dbReference type="PANTHER" id="PTHR46165:SF6">
    <property type="entry name" value="SET AND MYND DOMAIN-CONTAINING PROTEIN 4-LIKE PROTEIN"/>
    <property type="match status" value="1"/>
</dbReference>
<dbReference type="GO" id="GO:0005737">
    <property type="term" value="C:cytoplasm"/>
    <property type="evidence" value="ECO:0007669"/>
    <property type="project" value="TreeGrafter"/>
</dbReference>
<evidence type="ECO:0000256" key="2">
    <source>
        <dbReference type="ARBA" id="ARBA00022679"/>
    </source>
</evidence>
<evidence type="ECO:0000313" key="4">
    <source>
        <dbReference type="EMBL" id="KMQ95362.1"/>
    </source>
</evidence>
<gene>
    <name evidence="4" type="ORF">RF55_4431</name>
</gene>
<keyword evidence="5" id="KW-1185">Reference proteome</keyword>
<evidence type="ECO:0000313" key="5">
    <source>
        <dbReference type="Proteomes" id="UP000036403"/>
    </source>
</evidence>
<keyword evidence="3" id="KW-0949">S-adenosyl-L-methionine</keyword>
<dbReference type="Proteomes" id="UP000036403">
    <property type="component" value="Unassembled WGS sequence"/>
</dbReference>
<dbReference type="AlphaFoldDB" id="A0A0J7KXS9"/>
<dbReference type="PaxDb" id="67767-A0A0J7KXS9"/>
<sequence>MVMYAMYPIRKGEQVLDNYGEHYAIMPRATRQQKLLKQYYFTCDCIPCQENWPLYHELQSFKTLVKKAEDKAKIKKALRKFNIYVDIATEGNVQDKPYIIEDLLKMVQTLYNCAPMPCEEMSNVIETLKRVYDLNGNRFEIPQIWTYQK</sequence>
<dbReference type="STRING" id="67767.A0A0J7KXS9"/>
<dbReference type="GO" id="GO:0032259">
    <property type="term" value="P:methylation"/>
    <property type="evidence" value="ECO:0007669"/>
    <property type="project" value="UniProtKB-KW"/>
</dbReference>
<dbReference type="InterPro" id="IPR046341">
    <property type="entry name" value="SET_dom_sf"/>
</dbReference>
<keyword evidence="1" id="KW-0489">Methyltransferase</keyword>
<evidence type="ECO:0000256" key="1">
    <source>
        <dbReference type="ARBA" id="ARBA00022603"/>
    </source>
</evidence>
<dbReference type="Gene3D" id="2.170.270.10">
    <property type="entry name" value="SET domain"/>
    <property type="match status" value="1"/>
</dbReference>
<dbReference type="OrthoDB" id="5945798at2759"/>
<organism evidence="4 5">
    <name type="scientific">Lasius niger</name>
    <name type="common">Black garden ant</name>
    <dbReference type="NCBI Taxonomy" id="67767"/>
    <lineage>
        <taxon>Eukaryota</taxon>
        <taxon>Metazoa</taxon>
        <taxon>Ecdysozoa</taxon>
        <taxon>Arthropoda</taxon>
        <taxon>Hexapoda</taxon>
        <taxon>Insecta</taxon>
        <taxon>Pterygota</taxon>
        <taxon>Neoptera</taxon>
        <taxon>Endopterygota</taxon>
        <taxon>Hymenoptera</taxon>
        <taxon>Apocrita</taxon>
        <taxon>Aculeata</taxon>
        <taxon>Formicoidea</taxon>
        <taxon>Formicidae</taxon>
        <taxon>Formicinae</taxon>
        <taxon>Lasius</taxon>
        <taxon>Lasius</taxon>
    </lineage>
</organism>
<dbReference type="GO" id="GO:0005634">
    <property type="term" value="C:nucleus"/>
    <property type="evidence" value="ECO:0007669"/>
    <property type="project" value="TreeGrafter"/>
</dbReference>
<evidence type="ECO:0000256" key="3">
    <source>
        <dbReference type="ARBA" id="ARBA00022691"/>
    </source>
</evidence>
<dbReference type="EMBL" id="LBMM01002042">
    <property type="protein sequence ID" value="KMQ95362.1"/>
    <property type="molecule type" value="Genomic_DNA"/>
</dbReference>
<dbReference type="InterPro" id="IPR052097">
    <property type="entry name" value="SET-MYND_domain_protein"/>
</dbReference>
<protein>
    <submittedName>
        <fullName evidence="4">Set and mynd domain-containing protein 4</fullName>
    </submittedName>
</protein>